<reference evidence="10 11" key="1">
    <citation type="submission" date="2019-02" db="EMBL/GenBank/DDBJ databases">
        <authorList>
            <person name="Li Y."/>
        </authorList>
    </citation>
    <scope>NUCLEOTIDE SEQUENCE [LARGE SCALE GENOMIC DNA]</scope>
    <source>
        <strain evidence="10 11">3-7</strain>
    </source>
</reference>
<dbReference type="InterPro" id="IPR006182">
    <property type="entry name" value="FliF_N_dom"/>
</dbReference>
<keyword evidence="4 8" id="KW-0472">Membrane</keyword>
<proteinExistence type="inferred from homology"/>
<evidence type="ECO:0000256" key="3">
    <source>
        <dbReference type="ARBA" id="ARBA00022729"/>
    </source>
</evidence>
<name>A0A4Q6Y5N5_9SPHN</name>
<evidence type="ECO:0000256" key="5">
    <source>
        <dbReference type="ARBA" id="ARBA00023139"/>
    </source>
</evidence>
<dbReference type="PANTHER" id="PTHR30046:SF2">
    <property type="entry name" value="YOP PROTEINS TRANSLOCATION LIPOPROTEIN J"/>
    <property type="match status" value="1"/>
</dbReference>
<dbReference type="InterPro" id="IPR043427">
    <property type="entry name" value="YscJ/FliF"/>
</dbReference>
<keyword evidence="8" id="KW-1133">Transmembrane helix</keyword>
<evidence type="ECO:0000256" key="4">
    <source>
        <dbReference type="ARBA" id="ARBA00023136"/>
    </source>
</evidence>
<keyword evidence="5 8" id="KW-0564">Palmitate</keyword>
<evidence type="ECO:0000313" key="11">
    <source>
        <dbReference type="Proteomes" id="UP000292085"/>
    </source>
</evidence>
<comment type="similarity">
    <text evidence="2 8">Belongs to the YscJ lipoprotein family.</text>
</comment>
<keyword evidence="3 8" id="KW-0732">Signal</keyword>
<evidence type="ECO:0000256" key="2">
    <source>
        <dbReference type="ARBA" id="ARBA00009509"/>
    </source>
</evidence>
<evidence type="ECO:0000256" key="8">
    <source>
        <dbReference type="RuleBase" id="RU364102"/>
    </source>
</evidence>
<gene>
    <name evidence="10" type="ORF">EWE75_07125</name>
</gene>
<evidence type="ECO:0000256" key="1">
    <source>
        <dbReference type="ARBA" id="ARBA00004459"/>
    </source>
</evidence>
<dbReference type="Gene3D" id="3.30.300.30">
    <property type="match status" value="1"/>
</dbReference>
<dbReference type="Proteomes" id="UP000292085">
    <property type="component" value="Unassembled WGS sequence"/>
</dbReference>
<dbReference type="PRINTS" id="PR01338">
    <property type="entry name" value="TYPE3OMKPROT"/>
</dbReference>
<keyword evidence="11" id="KW-1185">Reference proteome</keyword>
<dbReference type="InterPro" id="IPR045851">
    <property type="entry name" value="AMP-bd_C_sf"/>
</dbReference>
<keyword evidence="6 8" id="KW-0998">Cell outer membrane</keyword>
<dbReference type="GO" id="GO:0009306">
    <property type="term" value="P:protein secretion"/>
    <property type="evidence" value="ECO:0007669"/>
    <property type="project" value="InterPro"/>
</dbReference>
<evidence type="ECO:0000256" key="6">
    <source>
        <dbReference type="ARBA" id="ARBA00023237"/>
    </source>
</evidence>
<dbReference type="InterPro" id="IPR003282">
    <property type="entry name" value="T3SS_SctJ"/>
</dbReference>
<accession>A0A4Q6Y5N5</accession>
<keyword evidence="7 8" id="KW-0449">Lipoprotein</keyword>
<dbReference type="OrthoDB" id="9807026at2"/>
<evidence type="ECO:0000259" key="9">
    <source>
        <dbReference type="Pfam" id="PF01514"/>
    </source>
</evidence>
<dbReference type="PANTHER" id="PTHR30046">
    <property type="entry name" value="FLAGELLAR M-RING PROTEIN"/>
    <property type="match status" value="1"/>
</dbReference>
<evidence type="ECO:0000313" key="10">
    <source>
        <dbReference type="EMBL" id="RZF65234.1"/>
    </source>
</evidence>
<dbReference type="Gene3D" id="3.30.70.1530">
    <property type="entry name" value="Hypothetical protein rpa1041"/>
    <property type="match status" value="1"/>
</dbReference>
<dbReference type="EMBL" id="SGIS01000008">
    <property type="protein sequence ID" value="RZF65234.1"/>
    <property type="molecule type" value="Genomic_DNA"/>
</dbReference>
<evidence type="ECO:0000256" key="7">
    <source>
        <dbReference type="ARBA" id="ARBA00023288"/>
    </source>
</evidence>
<feature type="transmembrane region" description="Helical" evidence="8">
    <location>
        <begin position="203"/>
        <end position="222"/>
    </location>
</feature>
<feature type="domain" description="Flagellar M-ring N-terminal" evidence="9">
    <location>
        <begin position="17"/>
        <end position="182"/>
    </location>
</feature>
<sequence length="236" mass="25174">MAFALLPLLLLSACGKQEVYGKLKEAEANEMIAVLRSADVDASKTTGADGNWSIAVAPDQFSRAVQVLRSNGLPRDDFATLGTIFEKKGFVSSPVEERARLIYGLSQELSHTVSEIDGVVEARVHLAIPQPDPLSETMKPSSAAVFIKYQPGFDVRSQTGAIKSLVTNSIEGLSYDKVSVVMVPSQIAAPAPAISVETFDTPLARVVLIAAALVAAAAALFWPRRRRATTLPVPAE</sequence>
<dbReference type="AlphaFoldDB" id="A0A4Q6Y5N5"/>
<dbReference type="Pfam" id="PF01514">
    <property type="entry name" value="YscJ_FliF"/>
    <property type="match status" value="1"/>
</dbReference>
<dbReference type="NCBIfam" id="TIGR02544">
    <property type="entry name" value="III_secr_YscJ"/>
    <property type="match status" value="1"/>
</dbReference>
<protein>
    <recommendedName>
        <fullName evidence="8">Lipoprotein</fullName>
    </recommendedName>
</protein>
<dbReference type="GO" id="GO:0009279">
    <property type="term" value="C:cell outer membrane"/>
    <property type="evidence" value="ECO:0007669"/>
    <property type="project" value="UniProtKB-SubCell"/>
</dbReference>
<keyword evidence="8" id="KW-0812">Transmembrane</keyword>
<organism evidence="10 11">
    <name type="scientific">Sphingomonas populi</name>
    <dbReference type="NCBI Taxonomy" id="2484750"/>
    <lineage>
        <taxon>Bacteria</taxon>
        <taxon>Pseudomonadati</taxon>
        <taxon>Pseudomonadota</taxon>
        <taxon>Alphaproteobacteria</taxon>
        <taxon>Sphingomonadales</taxon>
        <taxon>Sphingomonadaceae</taxon>
        <taxon>Sphingomonas</taxon>
    </lineage>
</organism>
<comment type="caution">
    <text evidence="10">The sequence shown here is derived from an EMBL/GenBank/DDBJ whole genome shotgun (WGS) entry which is preliminary data.</text>
</comment>
<comment type="subcellular location">
    <subcellularLocation>
        <location evidence="1">Cell outer membrane</location>
        <topology evidence="1">Lipid-anchor</topology>
    </subcellularLocation>
</comment>